<protein>
    <recommendedName>
        <fullName evidence="1">RNase H type-1 domain-containing protein</fullName>
    </recommendedName>
</protein>
<dbReference type="InterPro" id="IPR012337">
    <property type="entry name" value="RNaseH-like_sf"/>
</dbReference>
<organism evidence="2">
    <name type="scientific">Sesamum radiatum</name>
    <name type="common">Black benniseed</name>
    <dbReference type="NCBI Taxonomy" id="300843"/>
    <lineage>
        <taxon>Eukaryota</taxon>
        <taxon>Viridiplantae</taxon>
        <taxon>Streptophyta</taxon>
        <taxon>Embryophyta</taxon>
        <taxon>Tracheophyta</taxon>
        <taxon>Spermatophyta</taxon>
        <taxon>Magnoliopsida</taxon>
        <taxon>eudicotyledons</taxon>
        <taxon>Gunneridae</taxon>
        <taxon>Pentapetalae</taxon>
        <taxon>asterids</taxon>
        <taxon>lamiids</taxon>
        <taxon>Lamiales</taxon>
        <taxon>Pedaliaceae</taxon>
        <taxon>Sesamum</taxon>
    </lineage>
</organism>
<dbReference type="PANTHER" id="PTHR48475:SF1">
    <property type="entry name" value="RNASE H TYPE-1 DOMAIN-CONTAINING PROTEIN"/>
    <property type="match status" value="1"/>
</dbReference>
<sequence length="125" mass="14731">MLAEWEIFNNFLEEHVMENVLRWGDTVRRSGSRHRFISLERQALIYSIVLSELCSNNVAKYQALIINFYMVLDMQIPEIEVYGDSKLVINQLLDIYEVKKDNLVPFFRQASHLLKGFENAILNHI</sequence>
<reference evidence="2" key="2">
    <citation type="journal article" date="2024" name="Plant">
        <title>Genomic evolution and insights into agronomic trait innovations of Sesamum species.</title>
        <authorList>
            <person name="Miao H."/>
            <person name="Wang L."/>
            <person name="Qu L."/>
            <person name="Liu H."/>
            <person name="Sun Y."/>
            <person name="Le M."/>
            <person name="Wang Q."/>
            <person name="Wei S."/>
            <person name="Zheng Y."/>
            <person name="Lin W."/>
            <person name="Duan Y."/>
            <person name="Cao H."/>
            <person name="Xiong S."/>
            <person name="Wang X."/>
            <person name="Wei L."/>
            <person name="Li C."/>
            <person name="Ma Q."/>
            <person name="Ju M."/>
            <person name="Zhao R."/>
            <person name="Li G."/>
            <person name="Mu C."/>
            <person name="Tian Q."/>
            <person name="Mei H."/>
            <person name="Zhang T."/>
            <person name="Gao T."/>
            <person name="Zhang H."/>
        </authorList>
    </citation>
    <scope>NUCLEOTIDE SEQUENCE</scope>
    <source>
        <strain evidence="2">G02</strain>
    </source>
</reference>
<evidence type="ECO:0000313" key="2">
    <source>
        <dbReference type="EMBL" id="KAL0374203.1"/>
    </source>
</evidence>
<dbReference type="SUPFAM" id="SSF53098">
    <property type="entry name" value="Ribonuclease H-like"/>
    <property type="match status" value="1"/>
</dbReference>
<feature type="domain" description="RNase H type-1" evidence="1">
    <location>
        <begin position="47"/>
        <end position="125"/>
    </location>
</feature>
<gene>
    <name evidence="2" type="ORF">Sradi_3336000</name>
</gene>
<dbReference type="AlphaFoldDB" id="A0AAW2R294"/>
<dbReference type="InterPro" id="IPR036397">
    <property type="entry name" value="RNaseH_sf"/>
</dbReference>
<accession>A0AAW2R294</accession>
<evidence type="ECO:0000259" key="1">
    <source>
        <dbReference type="Pfam" id="PF13456"/>
    </source>
</evidence>
<dbReference type="GO" id="GO:0003676">
    <property type="term" value="F:nucleic acid binding"/>
    <property type="evidence" value="ECO:0007669"/>
    <property type="project" value="InterPro"/>
</dbReference>
<dbReference type="GO" id="GO:0004523">
    <property type="term" value="F:RNA-DNA hybrid ribonuclease activity"/>
    <property type="evidence" value="ECO:0007669"/>
    <property type="project" value="InterPro"/>
</dbReference>
<dbReference type="Pfam" id="PF13456">
    <property type="entry name" value="RVT_3"/>
    <property type="match status" value="1"/>
</dbReference>
<comment type="caution">
    <text evidence="2">The sequence shown here is derived from an EMBL/GenBank/DDBJ whole genome shotgun (WGS) entry which is preliminary data.</text>
</comment>
<reference evidence="2" key="1">
    <citation type="submission" date="2020-06" db="EMBL/GenBank/DDBJ databases">
        <authorList>
            <person name="Li T."/>
            <person name="Hu X."/>
            <person name="Zhang T."/>
            <person name="Song X."/>
            <person name="Zhang H."/>
            <person name="Dai N."/>
            <person name="Sheng W."/>
            <person name="Hou X."/>
            <person name="Wei L."/>
        </authorList>
    </citation>
    <scope>NUCLEOTIDE SEQUENCE</scope>
    <source>
        <strain evidence="2">G02</strain>
        <tissue evidence="2">Leaf</tissue>
    </source>
</reference>
<dbReference type="PANTHER" id="PTHR48475">
    <property type="entry name" value="RIBONUCLEASE H"/>
    <property type="match status" value="1"/>
</dbReference>
<proteinExistence type="predicted"/>
<dbReference type="InterPro" id="IPR002156">
    <property type="entry name" value="RNaseH_domain"/>
</dbReference>
<dbReference type="Gene3D" id="3.30.420.10">
    <property type="entry name" value="Ribonuclease H-like superfamily/Ribonuclease H"/>
    <property type="match status" value="1"/>
</dbReference>
<name>A0AAW2R294_SESRA</name>
<dbReference type="EMBL" id="JACGWJ010000014">
    <property type="protein sequence ID" value="KAL0374203.1"/>
    <property type="molecule type" value="Genomic_DNA"/>
</dbReference>